<dbReference type="Gene3D" id="3.40.50.2000">
    <property type="entry name" value="Glycogen Phosphorylase B"/>
    <property type="match status" value="2"/>
</dbReference>
<protein>
    <recommendedName>
        <fullName evidence="1">Glycosyltransferase subfamily 4-like N-terminal domain-containing protein</fullName>
    </recommendedName>
</protein>
<dbReference type="Pfam" id="PF13692">
    <property type="entry name" value="Glyco_trans_1_4"/>
    <property type="match status" value="1"/>
</dbReference>
<dbReference type="EMBL" id="CP010552">
    <property type="protein sequence ID" value="ALE52202.1"/>
    <property type="molecule type" value="Genomic_DNA"/>
</dbReference>
<dbReference type="SUPFAM" id="SSF53756">
    <property type="entry name" value="UDP-Glycosyltransferase/glycogen phosphorylase"/>
    <property type="match status" value="1"/>
</dbReference>
<evidence type="ECO:0000313" key="2">
    <source>
        <dbReference type="EMBL" id="ALE52202.1"/>
    </source>
</evidence>
<dbReference type="GO" id="GO:0016757">
    <property type="term" value="F:glycosyltransferase activity"/>
    <property type="evidence" value="ECO:0007669"/>
    <property type="project" value="TreeGrafter"/>
</dbReference>
<dbReference type="KEGG" id="tho:SP60_02495"/>
<dbReference type="STRING" id="1705394.SP60_02495"/>
<dbReference type="Pfam" id="PF13439">
    <property type="entry name" value="Glyco_transf_4"/>
    <property type="match status" value="1"/>
</dbReference>
<dbReference type="PANTHER" id="PTHR12526">
    <property type="entry name" value="GLYCOSYLTRANSFERASE"/>
    <property type="match status" value="1"/>
</dbReference>
<dbReference type="CDD" id="cd03811">
    <property type="entry name" value="GT4_GT28_WabH-like"/>
    <property type="match status" value="1"/>
</dbReference>
<name>A0A0M4NWL2_9GAMM</name>
<accession>A0A0M4NWL2</accession>
<dbReference type="InterPro" id="IPR028098">
    <property type="entry name" value="Glyco_trans_4-like_N"/>
</dbReference>
<feature type="domain" description="Glycosyltransferase subfamily 4-like N-terminal" evidence="1">
    <location>
        <begin position="13"/>
        <end position="172"/>
    </location>
</feature>
<keyword evidence="3" id="KW-1185">Reference proteome</keyword>
<dbReference type="AlphaFoldDB" id="A0A0M4NWL2"/>
<proteinExistence type="predicted"/>
<evidence type="ECO:0000259" key="1">
    <source>
        <dbReference type="Pfam" id="PF13439"/>
    </source>
</evidence>
<sequence>MKFKFVITNLSGGGAEKVLLILAESLVERGHEAELIIFEDLIEYEIHEGIKVTVLTEKLTRGWLGKRIMAFHLKKYIARSNDTDLIISALSFSNEVACLANLKNHWCRIDNTLGAEIDTLSIRSPQKAKRRLKRYLKIYNKKPLIAISDRMINDLRGIGITSKIIRIYNPFNFKDIHLASEQKDSSIPNKPYVIHVGRFNHQKRHDILLDAWQLVDAQYSLILLTSFNNELQRMIDDRGLTASVTIAGFKKNPYPWISHANLLVLSSDQEGFGNVIVEALECNTPVVSTDCPSGPAEILSQLPQCLTPVGDVEKLATKISKCLKDPPNLDCVDLSIYDVNSTIALYESLAKDGSAYDSMS</sequence>
<gene>
    <name evidence="2" type="ORF">SP60_02495</name>
</gene>
<organism evidence="2 3">
    <name type="scientific">Candidatus Thioglobus autotrophicus</name>
    <dbReference type="NCBI Taxonomy" id="1705394"/>
    <lineage>
        <taxon>Bacteria</taxon>
        <taxon>Pseudomonadati</taxon>
        <taxon>Pseudomonadota</taxon>
        <taxon>Gammaproteobacteria</taxon>
        <taxon>Candidatus Pseudothioglobaceae</taxon>
        <taxon>Candidatus Thioglobus</taxon>
    </lineage>
</organism>
<reference evidence="2 3" key="1">
    <citation type="journal article" date="2015" name="Genome Announc.">
        <title>Genome Sequence of 'Candidatus Thioglobus autotrophica' Strain EF1, a Chemoautotroph from the SUP05 Clade of Marine Gammaproteobacteria.</title>
        <authorList>
            <person name="Shah V."/>
            <person name="Morris R.M."/>
        </authorList>
    </citation>
    <scope>NUCLEOTIDE SEQUENCE [LARGE SCALE GENOMIC DNA]</scope>
    <source>
        <strain evidence="2 3">EF1</strain>
    </source>
</reference>
<dbReference type="OrthoDB" id="9792269at2"/>
<dbReference type="PANTHER" id="PTHR12526:SF638">
    <property type="entry name" value="SPORE COAT PROTEIN SA"/>
    <property type="match status" value="1"/>
</dbReference>
<dbReference type="Proteomes" id="UP000058020">
    <property type="component" value="Chromosome"/>
</dbReference>
<dbReference type="RefSeq" id="WP_053951138.1">
    <property type="nucleotide sequence ID" value="NZ_CP010552.1"/>
</dbReference>
<evidence type="ECO:0000313" key="3">
    <source>
        <dbReference type="Proteomes" id="UP000058020"/>
    </source>
</evidence>